<keyword evidence="9" id="KW-1185">Reference proteome</keyword>
<dbReference type="Pfam" id="PF01284">
    <property type="entry name" value="MARVEL"/>
    <property type="match status" value="1"/>
</dbReference>
<dbReference type="EMBL" id="OW240915">
    <property type="protein sequence ID" value="CAH2285812.1"/>
    <property type="molecule type" value="Genomic_DNA"/>
</dbReference>
<evidence type="ECO:0000313" key="9">
    <source>
        <dbReference type="Proteomes" id="UP001295444"/>
    </source>
</evidence>
<keyword evidence="2 5" id="KW-0812">Transmembrane</keyword>
<dbReference type="PROSITE" id="PS51225">
    <property type="entry name" value="MARVEL"/>
    <property type="match status" value="1"/>
</dbReference>
<evidence type="ECO:0000256" key="3">
    <source>
        <dbReference type="ARBA" id="ARBA00022989"/>
    </source>
</evidence>
<protein>
    <submittedName>
        <fullName evidence="8">MAL2</fullName>
    </submittedName>
</protein>
<feature type="transmembrane region" description="Helical" evidence="6">
    <location>
        <begin position="34"/>
        <end position="53"/>
    </location>
</feature>
<feature type="transmembrane region" description="Helical" evidence="6">
    <location>
        <begin position="149"/>
        <end position="171"/>
    </location>
</feature>
<dbReference type="InterPro" id="IPR008253">
    <property type="entry name" value="Marvel"/>
</dbReference>
<evidence type="ECO:0000256" key="2">
    <source>
        <dbReference type="ARBA" id="ARBA00022692"/>
    </source>
</evidence>
<keyword evidence="3 6" id="KW-1133">Transmembrane helix</keyword>
<dbReference type="GO" id="GO:0016020">
    <property type="term" value="C:membrane"/>
    <property type="evidence" value="ECO:0007669"/>
    <property type="project" value="UniProtKB-SubCell"/>
</dbReference>
<feature type="transmembrane region" description="Helical" evidence="6">
    <location>
        <begin position="257"/>
        <end position="280"/>
    </location>
</feature>
<dbReference type="Proteomes" id="UP001295444">
    <property type="component" value="Chromosome 04"/>
</dbReference>
<evidence type="ECO:0000313" key="8">
    <source>
        <dbReference type="EMBL" id="CAH2285812.1"/>
    </source>
</evidence>
<evidence type="ECO:0000259" key="7">
    <source>
        <dbReference type="PROSITE" id="PS51225"/>
    </source>
</evidence>
<dbReference type="GO" id="GO:0019911">
    <property type="term" value="F:structural constituent of myelin sheath"/>
    <property type="evidence" value="ECO:0007669"/>
    <property type="project" value="TreeGrafter"/>
</dbReference>
<organism evidence="8 9">
    <name type="scientific">Pelobates cultripes</name>
    <name type="common">Western spadefoot toad</name>
    <dbReference type="NCBI Taxonomy" id="61616"/>
    <lineage>
        <taxon>Eukaryota</taxon>
        <taxon>Metazoa</taxon>
        <taxon>Chordata</taxon>
        <taxon>Craniata</taxon>
        <taxon>Vertebrata</taxon>
        <taxon>Euteleostomi</taxon>
        <taxon>Amphibia</taxon>
        <taxon>Batrachia</taxon>
        <taxon>Anura</taxon>
        <taxon>Pelobatoidea</taxon>
        <taxon>Pelobatidae</taxon>
        <taxon>Pelobates</taxon>
    </lineage>
</organism>
<keyword evidence="4 5" id="KW-0472">Membrane</keyword>
<proteinExistence type="predicted"/>
<feature type="transmembrane region" description="Helical" evidence="6">
    <location>
        <begin position="213"/>
        <end position="237"/>
    </location>
</feature>
<dbReference type="PANTHER" id="PTHR22776">
    <property type="entry name" value="MARVEL-CONTAINING POTENTIAL LIPID RAFT-ASSOCIATED PROTEIN"/>
    <property type="match status" value="1"/>
</dbReference>
<evidence type="ECO:0000256" key="4">
    <source>
        <dbReference type="ARBA" id="ARBA00023136"/>
    </source>
</evidence>
<reference evidence="8" key="1">
    <citation type="submission" date="2022-03" db="EMBL/GenBank/DDBJ databases">
        <authorList>
            <person name="Alioto T."/>
            <person name="Alioto T."/>
            <person name="Gomez Garrido J."/>
        </authorList>
    </citation>
    <scope>NUCLEOTIDE SEQUENCE</scope>
</reference>
<evidence type="ECO:0000256" key="6">
    <source>
        <dbReference type="SAM" id="Phobius"/>
    </source>
</evidence>
<comment type="subcellular location">
    <subcellularLocation>
        <location evidence="1">Membrane</location>
        <topology evidence="1">Multi-pass membrane protein</topology>
    </subcellularLocation>
</comment>
<dbReference type="AlphaFoldDB" id="A0AAD1W6X8"/>
<dbReference type="InterPro" id="IPR050578">
    <property type="entry name" value="MARVEL-CKLF_proteins"/>
</dbReference>
<evidence type="ECO:0000256" key="1">
    <source>
        <dbReference type="ARBA" id="ARBA00004141"/>
    </source>
</evidence>
<dbReference type="GO" id="GO:0042552">
    <property type="term" value="P:myelination"/>
    <property type="evidence" value="ECO:0007669"/>
    <property type="project" value="TreeGrafter"/>
</dbReference>
<dbReference type="PANTHER" id="PTHR22776:SF42">
    <property type="entry name" value="PROTEIN MAL2"/>
    <property type="match status" value="1"/>
</dbReference>
<dbReference type="InterPro" id="IPR013295">
    <property type="entry name" value="MAL"/>
</dbReference>
<accession>A0AAD1W6X8</accession>
<feature type="transmembrane region" description="Helical" evidence="6">
    <location>
        <begin position="65"/>
        <end position="90"/>
    </location>
</feature>
<feature type="transmembrane region" description="Helical" evidence="6">
    <location>
        <begin position="177"/>
        <end position="201"/>
    </location>
</feature>
<name>A0AAD1W6X8_PELCU</name>
<gene>
    <name evidence="8" type="ORF">PECUL_23A015094</name>
</gene>
<sequence>MAETGVPPVPNPATLSYPVATVNLPTGFEVLRTYSGAFVCLEIIFGGLVWILIAASNVPVPVVQGWVMFVSVTAFFCSIVYLCVFLCGLVNRIHTNWNFVNRLYRFEHVCIVRITEECSPNVIVPLRLFQRALEVINGRRSGTCHPETVNLATVIFGGLVWILIAASNVPVPVVQGWVMFVSVTAFFCSIVYLCVFLCGLVNRIHTNWNFVDLVFHFVAFVFYFGAFLLEAAVTSLANLMRNENTTIIKLTTNKIGLNVAATIFAFTVTICYGCSMVLGFRRWRP</sequence>
<dbReference type="PRINTS" id="PR01884">
    <property type="entry name" value="MALPROTEIN"/>
</dbReference>
<evidence type="ECO:0000256" key="5">
    <source>
        <dbReference type="PROSITE-ProRule" id="PRU00581"/>
    </source>
</evidence>
<feature type="domain" description="MARVEL" evidence="7">
    <location>
        <begin position="141"/>
        <end position="284"/>
    </location>
</feature>